<evidence type="ECO:0000313" key="3">
    <source>
        <dbReference type="Proteomes" id="UP000029736"/>
    </source>
</evidence>
<feature type="region of interest" description="Disordered" evidence="1">
    <location>
        <begin position="43"/>
        <end position="118"/>
    </location>
</feature>
<gene>
    <name evidence="2" type="ORF">IX84_16145</name>
</gene>
<feature type="compositionally biased region" description="Gly residues" evidence="1">
    <location>
        <begin position="57"/>
        <end position="66"/>
    </location>
</feature>
<evidence type="ECO:0000313" key="2">
    <source>
        <dbReference type="EMBL" id="KGE87182.1"/>
    </source>
</evidence>
<dbReference type="AlphaFoldDB" id="A0A098S7X2"/>
<accession>A0A098S7X2</accession>
<dbReference type="RefSeq" id="WP_044222649.1">
    <property type="nucleotide sequence ID" value="NZ_JBKAGJ010000015.1"/>
</dbReference>
<dbReference type="EMBL" id="JPOS01000038">
    <property type="protein sequence ID" value="KGE87182.1"/>
    <property type="molecule type" value="Genomic_DNA"/>
</dbReference>
<keyword evidence="3" id="KW-1185">Reference proteome</keyword>
<reference evidence="2 3" key="1">
    <citation type="journal article" date="2014" name="Int. J. Syst. Evol. Microbiol.">
        <title>Phaeodactylibacter xiamenensis gen. nov., sp. nov., a member of the family Saprospiraceae isolated from the marine alga Phaeodactylum tricornutum.</title>
        <authorList>
            <person name="Chen Z.Jr."/>
            <person name="Lei X."/>
            <person name="Lai Q."/>
            <person name="Li Y."/>
            <person name="Zhang B."/>
            <person name="Zhang J."/>
            <person name="Zhang H."/>
            <person name="Yang L."/>
            <person name="Zheng W."/>
            <person name="Tian Y."/>
            <person name="Yu Z."/>
            <person name="Xu H.Jr."/>
            <person name="Zheng T."/>
        </authorList>
    </citation>
    <scope>NUCLEOTIDE SEQUENCE [LARGE SCALE GENOMIC DNA]</scope>
    <source>
        <strain evidence="2 3">KD52</strain>
    </source>
</reference>
<proteinExistence type="predicted"/>
<sequence length="118" mass="12515">MNIDNKHKDASKAPLISRQEAIRKLGKYAAATAAGTFLVLSPKQAQANSPVPDPGGDPFGGSGRPGGYSPSAHEFETDRGRGAIWGDDGNAADTYRNRSRGGQRSGIWGSSDTERRSR</sequence>
<evidence type="ECO:0000256" key="1">
    <source>
        <dbReference type="SAM" id="MobiDB-lite"/>
    </source>
</evidence>
<protein>
    <submittedName>
        <fullName evidence="2">Uncharacterized protein</fullName>
    </submittedName>
</protein>
<dbReference type="OrthoDB" id="1202888at2"/>
<name>A0A098S7X2_9BACT</name>
<dbReference type="Proteomes" id="UP000029736">
    <property type="component" value="Unassembled WGS sequence"/>
</dbReference>
<comment type="caution">
    <text evidence="2">The sequence shown here is derived from an EMBL/GenBank/DDBJ whole genome shotgun (WGS) entry which is preliminary data.</text>
</comment>
<organism evidence="2 3">
    <name type="scientific">Phaeodactylibacter xiamenensis</name>
    <dbReference type="NCBI Taxonomy" id="1524460"/>
    <lineage>
        <taxon>Bacteria</taxon>
        <taxon>Pseudomonadati</taxon>
        <taxon>Bacteroidota</taxon>
        <taxon>Saprospiria</taxon>
        <taxon>Saprospirales</taxon>
        <taxon>Haliscomenobacteraceae</taxon>
        <taxon>Phaeodactylibacter</taxon>
    </lineage>
</organism>